<dbReference type="PRINTS" id="PR00463">
    <property type="entry name" value="EP450I"/>
</dbReference>
<evidence type="ECO:0000256" key="4">
    <source>
        <dbReference type="ARBA" id="ARBA00023004"/>
    </source>
</evidence>
<evidence type="ECO:0000313" key="8">
    <source>
        <dbReference type="Proteomes" id="UP001391051"/>
    </source>
</evidence>
<comment type="caution">
    <text evidence="7">The sequence shown here is derived from an EMBL/GenBank/DDBJ whole genome shotgun (WGS) entry which is preliminary data.</text>
</comment>
<evidence type="ECO:0000256" key="1">
    <source>
        <dbReference type="ARBA" id="ARBA00001971"/>
    </source>
</evidence>
<dbReference type="PANTHER" id="PTHR24305:SF226">
    <property type="entry name" value="CYTOCHROME P450 MONOOXYGENASE"/>
    <property type="match status" value="1"/>
</dbReference>
<dbReference type="InterPro" id="IPR036396">
    <property type="entry name" value="Cyt_P450_sf"/>
</dbReference>
<organism evidence="7 8">
    <name type="scientific">Apiospora aurea</name>
    <dbReference type="NCBI Taxonomy" id="335848"/>
    <lineage>
        <taxon>Eukaryota</taxon>
        <taxon>Fungi</taxon>
        <taxon>Dikarya</taxon>
        <taxon>Ascomycota</taxon>
        <taxon>Pezizomycotina</taxon>
        <taxon>Sordariomycetes</taxon>
        <taxon>Xylariomycetidae</taxon>
        <taxon>Amphisphaeriales</taxon>
        <taxon>Apiosporaceae</taxon>
        <taxon>Apiospora</taxon>
    </lineage>
</organism>
<dbReference type="InterPro" id="IPR050121">
    <property type="entry name" value="Cytochrome_P450_monoxygenase"/>
</dbReference>
<proteinExistence type="inferred from homology"/>
<comment type="cofactor">
    <cofactor evidence="1">
        <name>heme</name>
        <dbReference type="ChEBI" id="CHEBI:30413"/>
    </cofactor>
</comment>
<dbReference type="InterPro" id="IPR017972">
    <property type="entry name" value="Cyt_P450_CS"/>
</dbReference>
<dbReference type="PANTHER" id="PTHR24305">
    <property type="entry name" value="CYTOCHROME P450"/>
    <property type="match status" value="1"/>
</dbReference>
<evidence type="ECO:0000256" key="3">
    <source>
        <dbReference type="ARBA" id="ARBA00022723"/>
    </source>
</evidence>
<evidence type="ECO:0000256" key="5">
    <source>
        <dbReference type="RuleBase" id="RU000461"/>
    </source>
</evidence>
<dbReference type="GeneID" id="92071581"/>
<keyword evidence="6" id="KW-0812">Transmembrane</keyword>
<dbReference type="InterPro" id="IPR001128">
    <property type="entry name" value="Cyt_P450"/>
</dbReference>
<gene>
    <name evidence="7" type="ORF">PG986_002297</name>
</gene>
<keyword evidence="6" id="KW-1133">Transmembrane helix</keyword>
<dbReference type="InterPro" id="IPR002401">
    <property type="entry name" value="Cyt_P450_E_grp-I"/>
</dbReference>
<keyword evidence="6" id="KW-0472">Membrane</keyword>
<dbReference type="PROSITE" id="PS00086">
    <property type="entry name" value="CYTOCHROME_P450"/>
    <property type="match status" value="1"/>
</dbReference>
<accession>A0ABR1QZB1</accession>
<keyword evidence="5" id="KW-0560">Oxidoreductase</keyword>
<dbReference type="Gene3D" id="1.10.630.10">
    <property type="entry name" value="Cytochrome P450"/>
    <property type="match status" value="2"/>
</dbReference>
<evidence type="ECO:0000256" key="6">
    <source>
        <dbReference type="SAM" id="Phobius"/>
    </source>
</evidence>
<feature type="transmembrane region" description="Helical" evidence="6">
    <location>
        <begin position="6"/>
        <end position="26"/>
    </location>
</feature>
<reference evidence="7 8" key="1">
    <citation type="submission" date="2023-01" db="EMBL/GenBank/DDBJ databases">
        <title>Analysis of 21 Apiospora genomes using comparative genomics revels a genus with tremendous synthesis potential of carbohydrate active enzymes and secondary metabolites.</title>
        <authorList>
            <person name="Sorensen T."/>
        </authorList>
    </citation>
    <scope>NUCLEOTIDE SEQUENCE [LARGE SCALE GENOMIC DNA]</scope>
    <source>
        <strain evidence="7 8">CBS 24483</strain>
    </source>
</reference>
<dbReference type="Proteomes" id="UP001391051">
    <property type="component" value="Unassembled WGS sequence"/>
</dbReference>
<keyword evidence="5" id="KW-0503">Monooxygenase</keyword>
<dbReference type="SUPFAM" id="SSF48264">
    <property type="entry name" value="Cytochrome P450"/>
    <property type="match status" value="1"/>
</dbReference>
<protein>
    <submittedName>
        <fullName evidence="7">Cytochrome P450</fullName>
    </submittedName>
</protein>
<dbReference type="EMBL" id="JAQQWE010000001">
    <property type="protein sequence ID" value="KAK7968020.1"/>
    <property type="molecule type" value="Genomic_DNA"/>
</dbReference>
<comment type="similarity">
    <text evidence="5">Belongs to the cytochrome P450 family.</text>
</comment>
<name>A0ABR1QZB1_9PEZI</name>
<keyword evidence="8" id="KW-1185">Reference proteome</keyword>
<evidence type="ECO:0000313" key="7">
    <source>
        <dbReference type="EMBL" id="KAK7968020.1"/>
    </source>
</evidence>
<sequence>MDVINVVSLALYAGCRFLVYVVVLIGHRFYLHPLSKYPGPAVAKLPDAYAGIYTLFGCLHLRTYLDLLQYGPVLRAGPNKLVFKSIEALRDIYNNDRVTKSHVYRLTVASGKPSLFNIIDRRHHREKRKLIGHAISDKSLRAFEPTLVEQIDIFLRQLLVASRQPRPVELVVTAALFFYLSRYPEAYRKLAQETRAAFQNGSEIRSGPQLHGCRYLRACIDEALRMTPPVAGTLWREPYANEFREEPFVVDGHVIPPGTQVGVSIYAIHHEPEYFPKPFLFRPEHWLESDPETLKRMNLAFCPFSTGPRGCAGKSTDICCLIGSRLTKYSSVAYMESSLVIAKTLWYFDFKIADGDVGRSGEGRAGRTDGRGRVDEFQIWDSFWSTHLGPNLVFEPRGELWREIEMKA</sequence>
<keyword evidence="3 5" id="KW-0479">Metal-binding</keyword>
<keyword evidence="4 5" id="KW-0408">Iron</keyword>
<evidence type="ECO:0000256" key="2">
    <source>
        <dbReference type="ARBA" id="ARBA00022617"/>
    </source>
</evidence>
<dbReference type="RefSeq" id="XP_066707412.1">
    <property type="nucleotide sequence ID" value="XM_066838519.1"/>
</dbReference>
<dbReference type="Pfam" id="PF00067">
    <property type="entry name" value="p450"/>
    <property type="match status" value="1"/>
</dbReference>
<keyword evidence="2 5" id="KW-0349">Heme</keyword>